<proteinExistence type="predicted"/>
<evidence type="ECO:0000313" key="3">
    <source>
        <dbReference type="EMBL" id="HHJ64989.1"/>
    </source>
</evidence>
<comment type="caution">
    <text evidence="3">The sequence shown here is derived from an EMBL/GenBank/DDBJ whole genome shotgun (WGS) entry which is preliminary data.</text>
</comment>
<accession>A0A7C5L4A0</accession>
<keyword evidence="2" id="KW-0472">Membrane</keyword>
<name>A0A7C5L4A0_AQUAO</name>
<dbReference type="Proteomes" id="UP000885792">
    <property type="component" value="Unassembled WGS sequence"/>
</dbReference>
<protein>
    <recommendedName>
        <fullName evidence="4">CARD domain-containing protein</fullName>
    </recommendedName>
</protein>
<feature type="transmembrane region" description="Helical" evidence="2">
    <location>
        <begin position="36"/>
        <end position="55"/>
    </location>
</feature>
<dbReference type="AlphaFoldDB" id="A0A7C5L4A0"/>
<feature type="coiled-coil region" evidence="1">
    <location>
        <begin position="111"/>
        <end position="276"/>
    </location>
</feature>
<dbReference type="SUPFAM" id="SSF90257">
    <property type="entry name" value="Myosin rod fragments"/>
    <property type="match status" value="1"/>
</dbReference>
<keyword evidence="2" id="KW-1133">Transmembrane helix</keyword>
<reference evidence="3" key="1">
    <citation type="journal article" date="2020" name="mSystems">
        <title>Genome- and Community-Level Interaction Insights into Carbon Utilization and Element Cycling Functions of Hydrothermarchaeota in Hydrothermal Sediment.</title>
        <authorList>
            <person name="Zhou Z."/>
            <person name="Liu Y."/>
            <person name="Xu W."/>
            <person name="Pan J."/>
            <person name="Luo Z.H."/>
            <person name="Li M."/>
        </authorList>
    </citation>
    <scope>NUCLEOTIDE SEQUENCE [LARGE SCALE GENOMIC DNA]</scope>
    <source>
        <strain evidence="3">HyVt-501</strain>
    </source>
</reference>
<evidence type="ECO:0008006" key="4">
    <source>
        <dbReference type="Google" id="ProtNLM"/>
    </source>
</evidence>
<feature type="transmembrane region" description="Helical" evidence="2">
    <location>
        <begin position="5"/>
        <end position="21"/>
    </location>
</feature>
<organism evidence="3">
    <name type="scientific">Aquifex aeolicus</name>
    <dbReference type="NCBI Taxonomy" id="63363"/>
    <lineage>
        <taxon>Bacteria</taxon>
        <taxon>Pseudomonadati</taxon>
        <taxon>Aquificota</taxon>
        <taxon>Aquificia</taxon>
        <taxon>Aquificales</taxon>
        <taxon>Aquificaceae</taxon>
        <taxon>Aquifex</taxon>
    </lineage>
</organism>
<dbReference type="EMBL" id="DRNB01000330">
    <property type="protein sequence ID" value="HHJ64989.1"/>
    <property type="molecule type" value="Genomic_DNA"/>
</dbReference>
<feature type="transmembrane region" description="Helical" evidence="2">
    <location>
        <begin position="62"/>
        <end position="80"/>
    </location>
</feature>
<keyword evidence="2" id="KW-0812">Transmembrane</keyword>
<gene>
    <name evidence="3" type="ORF">ENJ61_08820</name>
</gene>
<evidence type="ECO:0000256" key="1">
    <source>
        <dbReference type="SAM" id="Coils"/>
    </source>
</evidence>
<sequence>MREALILLFLIVSYNFILWFITEQGLSPVPLFPQDVYHVILVLSFNSVLYISWLFGERHRTVQWIGYLFFFQIVALSFYFRSLEIVVRDLPPVIFTFALVALFESPTEKEIKSIEREREELLVEMDRIRRERERIDARLRMLRQEIRKLEEERSRAEVSSAQREELEERLRKLQEELEEYREKESRLLESNRKLFQLLDMLRSESDVKSSREELTGLRKERRKLIKELIQLQELVDIYADENEKLKEENRKLSERLKDLQNRLSVLEIEVENLSRKPPDPESAYREILSSLPEVEISDRALGELIRSDPDKRRSFVRELIKFSLREGKGRIEPLSTLKGVYKLKFSGGRIYVRRKGERWEVVGFLDSEDEKEKERYIRNVLSRLS</sequence>
<evidence type="ECO:0000256" key="2">
    <source>
        <dbReference type="SAM" id="Phobius"/>
    </source>
</evidence>
<keyword evidence="1" id="KW-0175">Coiled coil</keyword>